<dbReference type="SUPFAM" id="SSF143555">
    <property type="entry name" value="FwdE-like"/>
    <property type="match status" value="1"/>
</dbReference>
<protein>
    <submittedName>
        <fullName evidence="6">Formylmethanofuran dehydrogenase</fullName>
    </submittedName>
</protein>
<keyword evidence="3" id="KW-0862">Zinc</keyword>
<organism evidence="6 7">
    <name type="scientific">Methanoculleus frigidifontis</name>
    <dbReference type="NCBI Taxonomy" id="2584085"/>
    <lineage>
        <taxon>Archaea</taxon>
        <taxon>Methanobacteriati</taxon>
        <taxon>Methanobacteriota</taxon>
        <taxon>Stenosarchaea group</taxon>
        <taxon>Methanomicrobia</taxon>
        <taxon>Methanomicrobiales</taxon>
        <taxon>Methanomicrobiaceae</taxon>
        <taxon>Methanoculleus</taxon>
    </lineage>
</organism>
<keyword evidence="2" id="KW-0863">Zinc-finger</keyword>
<dbReference type="InterPro" id="IPR000962">
    <property type="entry name" value="Znf_DskA_TraR"/>
</dbReference>
<dbReference type="InterPro" id="IPR053194">
    <property type="entry name" value="tRNA_methyltr_O"/>
</dbReference>
<name>A0ABT8M8W4_9EURY</name>
<evidence type="ECO:0000259" key="5">
    <source>
        <dbReference type="Pfam" id="PF02663"/>
    </source>
</evidence>
<dbReference type="RefSeq" id="WP_301663471.1">
    <property type="nucleotide sequence ID" value="NZ_VCYH01000003.1"/>
</dbReference>
<dbReference type="Pfam" id="PF02663">
    <property type="entry name" value="FmdE"/>
    <property type="match status" value="1"/>
</dbReference>
<feature type="domain" description="Zinc finger DksA/TraR C4-type" evidence="4">
    <location>
        <begin position="187"/>
        <end position="217"/>
    </location>
</feature>
<comment type="caution">
    <text evidence="6">The sequence shown here is derived from an EMBL/GenBank/DDBJ whole genome shotgun (WGS) entry which is preliminary data.</text>
</comment>
<dbReference type="PANTHER" id="PTHR39418:SF1">
    <property type="entry name" value="DEHYDROGENASE"/>
    <property type="match status" value="1"/>
</dbReference>
<gene>
    <name evidence="6" type="ORF">FGU65_05610</name>
</gene>
<dbReference type="PIRSF" id="PIRSF006578">
    <property type="entry name" value="FwdE"/>
    <property type="match status" value="1"/>
</dbReference>
<evidence type="ECO:0000313" key="6">
    <source>
        <dbReference type="EMBL" id="MDN7024372.1"/>
    </source>
</evidence>
<evidence type="ECO:0000256" key="2">
    <source>
        <dbReference type="ARBA" id="ARBA00022771"/>
    </source>
</evidence>
<evidence type="ECO:0000259" key="4">
    <source>
        <dbReference type="Pfam" id="PF01258"/>
    </source>
</evidence>
<sequence>MHEDVSPGTGSADQPGSQEPEILPLSEVARFHGHLCPGVALGYLAAKIAIRKLRPDRDMDGQLVAIVENGGCSLNAIQAAAGCTMGKGNLIIRNHGKNVYTFINKATNDAVRLSVKDRETDEDPVFKALMTRAVEGTASPEDMQELQSRMKQQVDAMLAEPPETHFDIRHVTVEIPKKSHLATSVKCSKCGEMVAESRARVQNGSFVCIPCFDEHTRGR</sequence>
<dbReference type="PANTHER" id="PTHR39418">
    <property type="entry name" value="DEHYDROGENASE-RELATED"/>
    <property type="match status" value="1"/>
</dbReference>
<evidence type="ECO:0000256" key="1">
    <source>
        <dbReference type="ARBA" id="ARBA00022723"/>
    </source>
</evidence>
<dbReference type="InterPro" id="IPR003814">
    <property type="entry name" value="FmdEsu_dom"/>
</dbReference>
<evidence type="ECO:0000313" key="7">
    <source>
        <dbReference type="Proteomes" id="UP001168338"/>
    </source>
</evidence>
<dbReference type="EMBL" id="VCYH01000003">
    <property type="protein sequence ID" value="MDN7024372.1"/>
    <property type="molecule type" value="Genomic_DNA"/>
</dbReference>
<reference evidence="6" key="1">
    <citation type="submission" date="2019-05" db="EMBL/GenBank/DDBJ databases">
        <title>Methanoculleus sp. FWC-SCC1, a methanogenic archaeon isolated from deep marine cold seep.</title>
        <authorList>
            <person name="Chen Y.-W."/>
            <person name="Chen S.-C."/>
            <person name="Teng N.-H."/>
            <person name="Lai M.-C."/>
        </authorList>
    </citation>
    <scope>NUCLEOTIDE SEQUENCE</scope>
    <source>
        <strain evidence="6">FWC-SCC1</strain>
    </source>
</reference>
<dbReference type="Pfam" id="PF01258">
    <property type="entry name" value="zf-dskA_traR"/>
    <property type="match status" value="1"/>
</dbReference>
<proteinExistence type="predicted"/>
<keyword evidence="7" id="KW-1185">Reference proteome</keyword>
<keyword evidence="1" id="KW-0479">Metal-binding</keyword>
<accession>A0ABT8M8W4</accession>
<dbReference type="InterPro" id="IPR026328">
    <property type="entry name" value="FmdE"/>
</dbReference>
<dbReference type="Gene3D" id="3.30.1330.130">
    <property type="match status" value="1"/>
</dbReference>
<evidence type="ECO:0000256" key="3">
    <source>
        <dbReference type="ARBA" id="ARBA00022833"/>
    </source>
</evidence>
<dbReference type="Proteomes" id="UP001168338">
    <property type="component" value="Unassembled WGS sequence"/>
</dbReference>
<feature type="domain" description="Formylmethanofuran dehydrogenase subunit E" evidence="5">
    <location>
        <begin position="31"/>
        <end position="166"/>
    </location>
</feature>